<evidence type="ECO:0000256" key="4">
    <source>
        <dbReference type="ARBA" id="ARBA00022777"/>
    </source>
</evidence>
<reference evidence="7 8" key="1">
    <citation type="submission" date="2016-10" db="EMBL/GenBank/DDBJ databases">
        <authorList>
            <person name="Varghese N."/>
            <person name="Submissions S."/>
        </authorList>
    </citation>
    <scope>NUCLEOTIDE SEQUENCE [LARGE SCALE GENOMIC DNA]</scope>
    <source>
        <strain evidence="7 8">PL 12/M</strain>
    </source>
</reference>
<keyword evidence="8" id="KW-1185">Reference proteome</keyword>
<dbReference type="PROSITE" id="PS00584">
    <property type="entry name" value="PFKB_KINASES_2"/>
    <property type="match status" value="1"/>
</dbReference>
<sequence>MADDNISHVYTISETFYDILFKEGKTIASCPGGAMLNSSVSLGRTGVPVSFISELGQDNISSLITEFLQKNGVSTDYLFLYNGKSPLSLAFLNERNDASYEFYEDFPEKRLDIEIPQFEPGDILMFGSIMTLKPEIRAGLKNILISAKDTGTTLYYDPNFRDSLSSSLEEIKSMISENIKFADIVRASNEDMKMIAGCNTPDEAYDFICEKGCDILIYTANSRGVYLRTPSYSKQYTVPEIETVSTVGAGDTFNAGIAYMLHHRKITDLYTVSESEWDEIINNAIEFATHVCMSTDNYISSDFADRLKKIQ</sequence>
<feature type="domain" description="Carbohydrate kinase PfkB" evidence="6">
    <location>
        <begin position="21"/>
        <end position="263"/>
    </location>
</feature>
<keyword evidence="2" id="KW-0808">Transferase</keyword>
<keyword evidence="3" id="KW-0547">Nucleotide-binding</keyword>
<keyword evidence="4 7" id="KW-0418">Kinase</keyword>
<dbReference type="InterPro" id="IPR050306">
    <property type="entry name" value="PfkB_Carbo_kinase"/>
</dbReference>
<dbReference type="PANTHER" id="PTHR43085">
    <property type="entry name" value="HEXOKINASE FAMILY MEMBER"/>
    <property type="match status" value="1"/>
</dbReference>
<dbReference type="InterPro" id="IPR011611">
    <property type="entry name" value="PfkB_dom"/>
</dbReference>
<dbReference type="Proteomes" id="UP000199259">
    <property type="component" value="Unassembled WGS sequence"/>
</dbReference>
<keyword evidence="5" id="KW-0067">ATP-binding</keyword>
<evidence type="ECO:0000313" key="7">
    <source>
        <dbReference type="EMBL" id="SDF47953.1"/>
    </source>
</evidence>
<dbReference type="InterPro" id="IPR029056">
    <property type="entry name" value="Ribokinase-like"/>
</dbReference>
<proteinExistence type="inferred from homology"/>
<dbReference type="SUPFAM" id="SSF53613">
    <property type="entry name" value="Ribokinase-like"/>
    <property type="match status" value="1"/>
</dbReference>
<dbReference type="RefSeq" id="WP_338011367.1">
    <property type="nucleotide sequence ID" value="NZ_FNCA01000002.1"/>
</dbReference>
<evidence type="ECO:0000256" key="1">
    <source>
        <dbReference type="ARBA" id="ARBA00010688"/>
    </source>
</evidence>
<name>A0A7Z7FBT9_9EURY</name>
<evidence type="ECO:0000256" key="5">
    <source>
        <dbReference type="ARBA" id="ARBA00022840"/>
    </source>
</evidence>
<organism evidence="7 8">
    <name type="scientific">Methanolobus vulcani</name>
    <dbReference type="NCBI Taxonomy" id="38026"/>
    <lineage>
        <taxon>Archaea</taxon>
        <taxon>Methanobacteriati</taxon>
        <taxon>Methanobacteriota</taxon>
        <taxon>Stenosarchaea group</taxon>
        <taxon>Methanomicrobia</taxon>
        <taxon>Methanosarcinales</taxon>
        <taxon>Methanosarcinaceae</taxon>
        <taxon>Methanolobus</taxon>
    </lineage>
</organism>
<comment type="caution">
    <text evidence="7">The sequence shown here is derived from an EMBL/GenBank/DDBJ whole genome shotgun (WGS) entry which is preliminary data.</text>
</comment>
<comment type="similarity">
    <text evidence="1">Belongs to the carbohydrate kinase PfkB family.</text>
</comment>
<dbReference type="GO" id="GO:0016301">
    <property type="term" value="F:kinase activity"/>
    <property type="evidence" value="ECO:0007669"/>
    <property type="project" value="UniProtKB-KW"/>
</dbReference>
<gene>
    <name evidence="7" type="ORF">SAMN04488589_0645</name>
</gene>
<dbReference type="Pfam" id="PF00294">
    <property type="entry name" value="PfkB"/>
    <property type="match status" value="1"/>
</dbReference>
<dbReference type="PANTHER" id="PTHR43085:SF1">
    <property type="entry name" value="PSEUDOURIDINE KINASE-RELATED"/>
    <property type="match status" value="1"/>
</dbReference>
<evidence type="ECO:0000256" key="2">
    <source>
        <dbReference type="ARBA" id="ARBA00022679"/>
    </source>
</evidence>
<evidence type="ECO:0000259" key="6">
    <source>
        <dbReference type="Pfam" id="PF00294"/>
    </source>
</evidence>
<evidence type="ECO:0000313" key="8">
    <source>
        <dbReference type="Proteomes" id="UP000199259"/>
    </source>
</evidence>
<dbReference type="InterPro" id="IPR002173">
    <property type="entry name" value="Carboh/pur_kinase_PfkB_CS"/>
</dbReference>
<dbReference type="Gene3D" id="3.40.1190.20">
    <property type="match status" value="1"/>
</dbReference>
<dbReference type="AlphaFoldDB" id="A0A7Z7FBT9"/>
<dbReference type="EMBL" id="FNCA01000002">
    <property type="protein sequence ID" value="SDF47953.1"/>
    <property type="molecule type" value="Genomic_DNA"/>
</dbReference>
<evidence type="ECO:0000256" key="3">
    <source>
        <dbReference type="ARBA" id="ARBA00022741"/>
    </source>
</evidence>
<dbReference type="GO" id="GO:0005524">
    <property type="term" value="F:ATP binding"/>
    <property type="evidence" value="ECO:0007669"/>
    <property type="project" value="UniProtKB-KW"/>
</dbReference>
<protein>
    <submittedName>
        <fullName evidence="7">Fructokinase</fullName>
    </submittedName>
</protein>
<accession>A0A7Z7FBT9</accession>